<keyword evidence="2" id="KW-1185">Reference proteome</keyword>
<gene>
    <name evidence="1" type="ORF">LAL4801_05076</name>
</gene>
<dbReference type="EMBL" id="CXST01000004">
    <property type="protein sequence ID" value="CTQ46617.1"/>
    <property type="molecule type" value="Genomic_DNA"/>
</dbReference>
<dbReference type="Proteomes" id="UP000048926">
    <property type="component" value="Unassembled WGS sequence"/>
</dbReference>
<name>A0A0M6YBI1_9HYPH</name>
<sequence>MNFFRDTNDRAAVALLERQEQLSFAIPGSVSRGEHLQTPIERRQP</sequence>
<reference evidence="2" key="1">
    <citation type="submission" date="2015-07" db="EMBL/GenBank/DDBJ databases">
        <authorList>
            <person name="Rodrigo-Torres Lidia"/>
            <person name="Arahal R.David."/>
        </authorList>
    </citation>
    <scope>NUCLEOTIDE SEQUENCE [LARGE SCALE GENOMIC DNA]</scope>
    <source>
        <strain evidence="2">CECT 4801</strain>
    </source>
</reference>
<evidence type="ECO:0000313" key="1">
    <source>
        <dbReference type="EMBL" id="CTQ46617.1"/>
    </source>
</evidence>
<protein>
    <submittedName>
        <fullName evidence="1">Uncharacterized protein</fullName>
    </submittedName>
</protein>
<evidence type="ECO:0000313" key="2">
    <source>
        <dbReference type="Proteomes" id="UP000048926"/>
    </source>
</evidence>
<proteinExistence type="predicted"/>
<organism evidence="1 2">
    <name type="scientific">Roseibium aggregatum</name>
    <dbReference type="NCBI Taxonomy" id="187304"/>
    <lineage>
        <taxon>Bacteria</taxon>
        <taxon>Pseudomonadati</taxon>
        <taxon>Pseudomonadota</taxon>
        <taxon>Alphaproteobacteria</taxon>
        <taxon>Hyphomicrobiales</taxon>
        <taxon>Stappiaceae</taxon>
        <taxon>Roseibium</taxon>
    </lineage>
</organism>
<dbReference type="AlphaFoldDB" id="A0A0M6YBI1"/>
<accession>A0A0M6YBI1</accession>